<evidence type="ECO:0000256" key="6">
    <source>
        <dbReference type="SAM" id="Phobius"/>
    </source>
</evidence>
<dbReference type="InterPro" id="IPR005828">
    <property type="entry name" value="MFS_sugar_transport-like"/>
</dbReference>
<dbReference type="Gene3D" id="1.20.1250.20">
    <property type="entry name" value="MFS general substrate transporter like domains"/>
    <property type="match status" value="1"/>
</dbReference>
<keyword evidence="4 6" id="KW-1133">Transmembrane helix</keyword>
<evidence type="ECO:0000313" key="9">
    <source>
        <dbReference type="Proteomes" id="UP000198211"/>
    </source>
</evidence>
<dbReference type="PANTHER" id="PTHR23511">
    <property type="entry name" value="SYNAPTIC VESICLE GLYCOPROTEIN 2"/>
    <property type="match status" value="1"/>
</dbReference>
<dbReference type="Proteomes" id="UP000198211">
    <property type="component" value="Unassembled WGS sequence"/>
</dbReference>
<accession>A0A225VFB4</accession>
<feature type="transmembrane region" description="Helical" evidence="6">
    <location>
        <begin position="301"/>
        <end position="322"/>
    </location>
</feature>
<proteinExistence type="predicted"/>
<feature type="transmembrane region" description="Helical" evidence="6">
    <location>
        <begin position="35"/>
        <end position="54"/>
    </location>
</feature>
<keyword evidence="3 6" id="KW-0812">Transmembrane</keyword>
<protein>
    <submittedName>
        <fullName evidence="8">Major Facilitator Superfamily (MFS) transporter</fullName>
    </submittedName>
</protein>
<feature type="transmembrane region" description="Helical" evidence="6">
    <location>
        <begin position="276"/>
        <end position="295"/>
    </location>
</feature>
<evidence type="ECO:0000256" key="1">
    <source>
        <dbReference type="ARBA" id="ARBA00004141"/>
    </source>
</evidence>
<evidence type="ECO:0000259" key="7">
    <source>
        <dbReference type="PROSITE" id="PS50850"/>
    </source>
</evidence>
<dbReference type="Pfam" id="PF00083">
    <property type="entry name" value="Sugar_tr"/>
    <property type="match status" value="1"/>
</dbReference>
<evidence type="ECO:0000313" key="8">
    <source>
        <dbReference type="EMBL" id="OWZ03992.1"/>
    </source>
</evidence>
<dbReference type="SUPFAM" id="SSF103473">
    <property type="entry name" value="MFS general substrate transporter"/>
    <property type="match status" value="1"/>
</dbReference>
<feature type="transmembrane region" description="Helical" evidence="6">
    <location>
        <begin position="250"/>
        <end position="267"/>
    </location>
</feature>
<name>A0A225VFB4_9STRA</name>
<dbReference type="PROSITE" id="PS00217">
    <property type="entry name" value="SUGAR_TRANSPORT_2"/>
    <property type="match status" value="1"/>
</dbReference>
<evidence type="ECO:0000256" key="4">
    <source>
        <dbReference type="ARBA" id="ARBA00022989"/>
    </source>
</evidence>
<feature type="transmembrane region" description="Helical" evidence="6">
    <location>
        <begin position="334"/>
        <end position="355"/>
    </location>
</feature>
<feature type="transmembrane region" description="Helical" evidence="6">
    <location>
        <begin position="60"/>
        <end position="82"/>
    </location>
</feature>
<feature type="transmembrane region" description="Helical" evidence="6">
    <location>
        <begin position="127"/>
        <end position="143"/>
    </location>
</feature>
<sequence length="442" mass="47779">MGTRALQAVGVGVFLGAAFGGPFFGYLADARGRRSALLFAMILSSIGLALSAVAKTDFHAIASRIVAGVGLGGELPVATVLVQELVPRTMRGRMVALLEAFTGVGGLVGVALAFGVAPQIGWRNTDLVLFSCVLYTGVLRLGIPESPRWLASVGRVNEALQVVEKLERVHGVGVRYDNLKVQEAPTPMTVKSVSSVAKSKPSTFENPVQTIMLWILWTITVVSSYALTVYVPTLISTTGFNMYESWNTVVLLYGSKVLGCLAASWMLETRGRKQSIGCFATVASVTSILMSYLPWCPFVVIFWTCSVSAFLAGAWSCLLAYTPENYVTAVRLRGVSYAFGISRIGAAGGTLLYPYMFDVWYMTVRDITLVFAGLLAFTVLPIVLSDAFIPTTNGYITETNYHDSNSNMESGINEDDVPLVINATTTQTLEYCEQFFTEGRTI</sequence>
<dbReference type="AlphaFoldDB" id="A0A225VFB4"/>
<comment type="subcellular location">
    <subcellularLocation>
        <location evidence="1">Membrane</location>
        <topology evidence="1">Multi-pass membrane protein</topology>
    </subcellularLocation>
</comment>
<keyword evidence="9" id="KW-1185">Reference proteome</keyword>
<dbReference type="PANTHER" id="PTHR23511:SF5">
    <property type="entry name" value="MAJOR FACILITATOR-TYPE TRANSPORTER HXNZ-RELATED"/>
    <property type="match status" value="1"/>
</dbReference>
<evidence type="ECO:0000256" key="3">
    <source>
        <dbReference type="ARBA" id="ARBA00022692"/>
    </source>
</evidence>
<dbReference type="InterPro" id="IPR020846">
    <property type="entry name" value="MFS_dom"/>
</dbReference>
<dbReference type="OrthoDB" id="4139357at2759"/>
<dbReference type="CDD" id="cd17316">
    <property type="entry name" value="MFS_SV2_like"/>
    <property type="match status" value="1"/>
</dbReference>
<dbReference type="STRING" id="4795.A0A225VFB4"/>
<feature type="transmembrane region" description="Helical" evidence="6">
    <location>
        <begin position="6"/>
        <end position="28"/>
    </location>
</feature>
<dbReference type="InterPro" id="IPR005829">
    <property type="entry name" value="Sugar_transporter_CS"/>
</dbReference>
<dbReference type="InterPro" id="IPR036259">
    <property type="entry name" value="MFS_trans_sf"/>
</dbReference>
<dbReference type="GO" id="GO:0022857">
    <property type="term" value="F:transmembrane transporter activity"/>
    <property type="evidence" value="ECO:0007669"/>
    <property type="project" value="InterPro"/>
</dbReference>
<feature type="transmembrane region" description="Helical" evidence="6">
    <location>
        <begin position="211"/>
        <end position="230"/>
    </location>
</feature>
<dbReference type="GO" id="GO:0016020">
    <property type="term" value="C:membrane"/>
    <property type="evidence" value="ECO:0007669"/>
    <property type="project" value="UniProtKB-SubCell"/>
</dbReference>
<dbReference type="EMBL" id="NBNE01005210">
    <property type="protein sequence ID" value="OWZ03992.1"/>
    <property type="molecule type" value="Genomic_DNA"/>
</dbReference>
<feature type="transmembrane region" description="Helical" evidence="6">
    <location>
        <begin position="367"/>
        <end position="389"/>
    </location>
</feature>
<gene>
    <name evidence="8" type="ORF">PHMEG_00024186</name>
</gene>
<reference evidence="9" key="1">
    <citation type="submission" date="2017-03" db="EMBL/GenBank/DDBJ databases">
        <title>Phytopthora megakarya and P. palmivora, two closely related causual agents of cacao black pod achieved similar genome size and gene model numbers by different mechanisms.</title>
        <authorList>
            <person name="Ali S."/>
            <person name="Shao J."/>
            <person name="Larry D.J."/>
            <person name="Kronmiller B."/>
            <person name="Shen D."/>
            <person name="Strem M.D."/>
            <person name="Melnick R.L."/>
            <person name="Guiltinan M.J."/>
            <person name="Tyler B.M."/>
            <person name="Meinhardt L.W."/>
            <person name="Bailey B.A."/>
        </authorList>
    </citation>
    <scope>NUCLEOTIDE SEQUENCE [LARGE SCALE GENOMIC DNA]</scope>
    <source>
        <strain evidence="9">zdho120</strain>
    </source>
</reference>
<organism evidence="8 9">
    <name type="scientific">Phytophthora megakarya</name>
    <dbReference type="NCBI Taxonomy" id="4795"/>
    <lineage>
        <taxon>Eukaryota</taxon>
        <taxon>Sar</taxon>
        <taxon>Stramenopiles</taxon>
        <taxon>Oomycota</taxon>
        <taxon>Peronosporomycetes</taxon>
        <taxon>Peronosporales</taxon>
        <taxon>Peronosporaceae</taxon>
        <taxon>Phytophthora</taxon>
    </lineage>
</organism>
<evidence type="ECO:0000256" key="5">
    <source>
        <dbReference type="ARBA" id="ARBA00023136"/>
    </source>
</evidence>
<keyword evidence="2" id="KW-0813">Transport</keyword>
<evidence type="ECO:0000256" key="2">
    <source>
        <dbReference type="ARBA" id="ARBA00022448"/>
    </source>
</evidence>
<keyword evidence="5 6" id="KW-0472">Membrane</keyword>
<feature type="domain" description="Major facilitator superfamily (MFS) profile" evidence="7">
    <location>
        <begin position="1"/>
        <end position="393"/>
    </location>
</feature>
<comment type="caution">
    <text evidence="8">The sequence shown here is derived from an EMBL/GenBank/DDBJ whole genome shotgun (WGS) entry which is preliminary data.</text>
</comment>
<dbReference type="PROSITE" id="PS50850">
    <property type="entry name" value="MFS"/>
    <property type="match status" value="1"/>
</dbReference>
<feature type="transmembrane region" description="Helical" evidence="6">
    <location>
        <begin position="94"/>
        <end position="115"/>
    </location>
</feature>